<organism evidence="4 5">
    <name type="scientific">Parnassius mnemosyne</name>
    <name type="common">clouded apollo</name>
    <dbReference type="NCBI Taxonomy" id="213953"/>
    <lineage>
        <taxon>Eukaryota</taxon>
        <taxon>Metazoa</taxon>
        <taxon>Ecdysozoa</taxon>
        <taxon>Arthropoda</taxon>
        <taxon>Hexapoda</taxon>
        <taxon>Insecta</taxon>
        <taxon>Pterygota</taxon>
        <taxon>Neoptera</taxon>
        <taxon>Endopterygota</taxon>
        <taxon>Lepidoptera</taxon>
        <taxon>Glossata</taxon>
        <taxon>Ditrysia</taxon>
        <taxon>Papilionoidea</taxon>
        <taxon>Papilionidae</taxon>
        <taxon>Parnassiinae</taxon>
        <taxon>Parnassini</taxon>
        <taxon>Parnassius</taxon>
        <taxon>Driopa</taxon>
    </lineage>
</organism>
<comment type="similarity">
    <text evidence="1">Belongs to the histone H2B family.</text>
</comment>
<dbReference type="FunFam" id="1.10.20.10:FF:000043">
    <property type="entry name" value="Histone H2B"/>
    <property type="match status" value="1"/>
</dbReference>
<keyword evidence="5" id="KW-1185">Reference proteome</keyword>
<dbReference type="InterPro" id="IPR009072">
    <property type="entry name" value="Histone-fold"/>
</dbReference>
<dbReference type="PANTHER" id="PTHR23428">
    <property type="entry name" value="HISTONE H2B"/>
    <property type="match status" value="1"/>
</dbReference>
<dbReference type="PRINTS" id="PR00621">
    <property type="entry name" value="HISTONEH2B"/>
</dbReference>
<sequence length="131" mass="14915">MAPVKQPKKALKSMEKPLEKPISKRKKMKKKNYQSFSIYIYKLLKTVAKENMGISQKSMLIMNNFVNDMLERIAEEAARLMLHSKKTTLSSREIQSAIKLLVPGELAKHANIEGLKAVTTYMNSRTKEAST</sequence>
<name>A0AAV1LET5_9NEOP</name>
<dbReference type="EMBL" id="CAVLGL010000088">
    <property type="protein sequence ID" value="CAK1593463.1"/>
    <property type="molecule type" value="Genomic_DNA"/>
</dbReference>
<protein>
    <recommendedName>
        <fullName evidence="3">Core Histone H2A/H2B/H3 domain-containing protein</fullName>
    </recommendedName>
</protein>
<dbReference type="GO" id="GO:0046982">
    <property type="term" value="F:protein heterodimerization activity"/>
    <property type="evidence" value="ECO:0007669"/>
    <property type="project" value="InterPro"/>
</dbReference>
<feature type="region of interest" description="Disordered" evidence="2">
    <location>
        <begin position="1"/>
        <end position="26"/>
    </location>
</feature>
<dbReference type="CDD" id="cd22910">
    <property type="entry name" value="HFD_H2B"/>
    <property type="match status" value="1"/>
</dbReference>
<dbReference type="GO" id="GO:0000786">
    <property type="term" value="C:nucleosome"/>
    <property type="evidence" value="ECO:0007669"/>
    <property type="project" value="InterPro"/>
</dbReference>
<gene>
    <name evidence="4" type="ORF">PARMNEM_LOCUS13239</name>
</gene>
<proteinExistence type="inferred from homology"/>
<dbReference type="GO" id="GO:0005634">
    <property type="term" value="C:nucleus"/>
    <property type="evidence" value="ECO:0007669"/>
    <property type="project" value="UniProtKB-ARBA"/>
</dbReference>
<evidence type="ECO:0000313" key="5">
    <source>
        <dbReference type="Proteomes" id="UP001314205"/>
    </source>
</evidence>
<feature type="domain" description="Core Histone H2A/H2B/H3" evidence="3">
    <location>
        <begin position="23"/>
        <end position="100"/>
    </location>
</feature>
<dbReference type="GO" id="GO:0030527">
    <property type="term" value="F:structural constituent of chromatin"/>
    <property type="evidence" value="ECO:0007669"/>
    <property type="project" value="InterPro"/>
</dbReference>
<reference evidence="4 5" key="1">
    <citation type="submission" date="2023-11" db="EMBL/GenBank/DDBJ databases">
        <authorList>
            <person name="Hedman E."/>
            <person name="Englund M."/>
            <person name="Stromberg M."/>
            <person name="Nyberg Akerstrom W."/>
            <person name="Nylinder S."/>
            <person name="Jareborg N."/>
            <person name="Kallberg Y."/>
            <person name="Kronander E."/>
        </authorList>
    </citation>
    <scope>NUCLEOTIDE SEQUENCE [LARGE SCALE GENOMIC DNA]</scope>
</reference>
<feature type="compositionally biased region" description="Basic and acidic residues" evidence="2">
    <location>
        <begin position="12"/>
        <end position="22"/>
    </location>
</feature>
<evidence type="ECO:0000313" key="4">
    <source>
        <dbReference type="EMBL" id="CAK1593463.1"/>
    </source>
</evidence>
<accession>A0AAV1LET5</accession>
<evidence type="ECO:0000256" key="2">
    <source>
        <dbReference type="SAM" id="MobiDB-lite"/>
    </source>
</evidence>
<comment type="caution">
    <text evidence="4">The sequence shown here is derived from an EMBL/GenBank/DDBJ whole genome shotgun (WGS) entry which is preliminary data.</text>
</comment>
<dbReference type="InterPro" id="IPR000558">
    <property type="entry name" value="Histone_H2B"/>
</dbReference>
<dbReference type="AlphaFoldDB" id="A0AAV1LET5"/>
<evidence type="ECO:0000256" key="1">
    <source>
        <dbReference type="ARBA" id="ARBA00006846"/>
    </source>
</evidence>
<dbReference type="Proteomes" id="UP001314205">
    <property type="component" value="Unassembled WGS sequence"/>
</dbReference>
<dbReference type="SUPFAM" id="SSF47113">
    <property type="entry name" value="Histone-fold"/>
    <property type="match status" value="1"/>
</dbReference>
<evidence type="ECO:0000259" key="3">
    <source>
        <dbReference type="Pfam" id="PF00125"/>
    </source>
</evidence>
<dbReference type="Pfam" id="PF00125">
    <property type="entry name" value="Histone"/>
    <property type="match status" value="1"/>
</dbReference>
<dbReference type="SMART" id="SM00427">
    <property type="entry name" value="H2B"/>
    <property type="match status" value="1"/>
</dbReference>
<dbReference type="InterPro" id="IPR007125">
    <property type="entry name" value="H2A/H2B/H3"/>
</dbReference>
<feature type="compositionally biased region" description="Basic residues" evidence="2">
    <location>
        <begin position="1"/>
        <end position="11"/>
    </location>
</feature>
<dbReference type="Gene3D" id="1.10.20.10">
    <property type="entry name" value="Histone, subunit A"/>
    <property type="match status" value="1"/>
</dbReference>
<dbReference type="GO" id="GO:0003677">
    <property type="term" value="F:DNA binding"/>
    <property type="evidence" value="ECO:0007669"/>
    <property type="project" value="InterPro"/>
</dbReference>